<accession>A0A1F8EXZ8</accession>
<dbReference type="AlphaFoldDB" id="A0A1F8EXZ8"/>
<comment type="caution">
    <text evidence="1">The sequence shown here is derived from an EMBL/GenBank/DDBJ whole genome shotgun (WGS) entry which is preliminary data.</text>
</comment>
<name>A0A1F8EXZ8_9BACT</name>
<evidence type="ECO:0000313" key="2">
    <source>
        <dbReference type="Proteomes" id="UP000177507"/>
    </source>
</evidence>
<reference evidence="1 2" key="1">
    <citation type="journal article" date="2016" name="Nat. Commun.">
        <title>Thousands of microbial genomes shed light on interconnected biogeochemical processes in an aquifer system.</title>
        <authorList>
            <person name="Anantharaman K."/>
            <person name="Brown C.T."/>
            <person name="Hug L.A."/>
            <person name="Sharon I."/>
            <person name="Castelle C.J."/>
            <person name="Probst A.J."/>
            <person name="Thomas B.C."/>
            <person name="Singh A."/>
            <person name="Wilkins M.J."/>
            <person name="Karaoz U."/>
            <person name="Brodie E.L."/>
            <person name="Williams K.H."/>
            <person name="Hubbard S.S."/>
            <person name="Banfield J.F."/>
        </authorList>
    </citation>
    <scope>NUCLEOTIDE SEQUENCE [LARGE SCALE GENOMIC DNA]</scope>
</reference>
<proteinExistence type="predicted"/>
<organism evidence="1 2">
    <name type="scientific">Candidatus Yanofskybacteria bacterium RIFCSPHIGHO2_01_FULL_44_17</name>
    <dbReference type="NCBI Taxonomy" id="1802668"/>
    <lineage>
        <taxon>Bacteria</taxon>
        <taxon>Candidatus Yanofskyibacteriota</taxon>
    </lineage>
</organism>
<dbReference type="STRING" id="1802668.A2831_02595"/>
<gene>
    <name evidence="1" type="ORF">A2831_02595</name>
</gene>
<dbReference type="Proteomes" id="UP000177507">
    <property type="component" value="Unassembled WGS sequence"/>
</dbReference>
<evidence type="ECO:0000313" key="1">
    <source>
        <dbReference type="EMBL" id="OGN04919.1"/>
    </source>
</evidence>
<dbReference type="EMBL" id="MGJI01000016">
    <property type="protein sequence ID" value="OGN04919.1"/>
    <property type="molecule type" value="Genomic_DNA"/>
</dbReference>
<sequence length="71" mass="8027">MVEPPAGLNVQPQPVFMGQEVNPILRPGSYYLLFQGDKVEPWVHFATPLGTDEPKKIGERFAFDSPRCRVK</sequence>
<protein>
    <submittedName>
        <fullName evidence="1">Uncharacterized protein</fullName>
    </submittedName>
</protein>